<comment type="caution">
    <text evidence="5">The sequence shown here is derived from an EMBL/GenBank/DDBJ whole genome shotgun (WGS) entry which is preliminary data.</text>
</comment>
<dbReference type="Proteomes" id="UP001363151">
    <property type="component" value="Unassembled WGS sequence"/>
</dbReference>
<name>A0ABR1FQ86_AURAN</name>
<sequence>MAVTFGVEIAEARQQQTRSEIANILQCRRSKMPLVAAVANGDVGQVAALLAGGANPNEVDDWVDAVGVAVMTKRRRAPAPRGKRAPAARARGGDTEDDVFLAALGGSADVLNVLLAAPGASVSGPRAQYAFAGAQFGHADARPALIAAGADPNAVPLDNKGTTPVSVAARHGDAATLKVLVDAGAGVEKSNISGSSRSTSPLRRATPRPSSSSSPPAPTSTRRGTRARPPASSPASTATSTRSTRSSRPAATCAKVPTRAAGVHQTAADVAAQNGHQACLTALLAAGAAPPADWDCDPGDGGFMCSKAGASLVIKTKNGGAGPQPLRSSILILSSI</sequence>
<reference evidence="5 6" key="1">
    <citation type="submission" date="2024-03" db="EMBL/GenBank/DDBJ databases">
        <title>Aureococcus anophagefferens CCMP1851 and Kratosvirus quantuckense: Draft genome of a second virus-susceptible host strain in the model system.</title>
        <authorList>
            <person name="Chase E."/>
            <person name="Truchon A.R."/>
            <person name="Schepens W."/>
            <person name="Wilhelm S.W."/>
        </authorList>
    </citation>
    <scope>NUCLEOTIDE SEQUENCE [LARGE SCALE GENOMIC DNA]</scope>
    <source>
        <strain evidence="5 6">CCMP1851</strain>
    </source>
</reference>
<dbReference type="Gene3D" id="1.25.40.20">
    <property type="entry name" value="Ankyrin repeat-containing domain"/>
    <property type="match status" value="1"/>
</dbReference>
<gene>
    <name evidence="5" type="ORF">SO694_00066116</name>
</gene>
<keyword evidence="6" id="KW-1185">Reference proteome</keyword>
<proteinExistence type="predicted"/>
<accession>A0ABR1FQ86</accession>
<dbReference type="PROSITE" id="PS50088">
    <property type="entry name" value="ANK_REPEAT"/>
    <property type="match status" value="2"/>
</dbReference>
<dbReference type="PANTHER" id="PTHR24201">
    <property type="entry name" value="ANK_REP_REGION DOMAIN-CONTAINING PROTEIN"/>
    <property type="match status" value="1"/>
</dbReference>
<dbReference type="SMART" id="SM00248">
    <property type="entry name" value="ANK"/>
    <property type="match status" value="3"/>
</dbReference>
<evidence type="ECO:0000313" key="6">
    <source>
        <dbReference type="Proteomes" id="UP001363151"/>
    </source>
</evidence>
<dbReference type="InterPro" id="IPR002110">
    <property type="entry name" value="Ankyrin_rpt"/>
</dbReference>
<feature type="compositionally biased region" description="Low complexity" evidence="4">
    <location>
        <begin position="195"/>
        <end position="252"/>
    </location>
</feature>
<keyword evidence="2 3" id="KW-0040">ANK repeat</keyword>
<dbReference type="EMBL" id="JBBJCI010000291">
    <property type="protein sequence ID" value="KAK7235650.1"/>
    <property type="molecule type" value="Genomic_DNA"/>
</dbReference>
<feature type="repeat" description="ANK" evidence="3">
    <location>
        <begin position="160"/>
        <end position="192"/>
    </location>
</feature>
<dbReference type="PROSITE" id="PS50297">
    <property type="entry name" value="ANK_REP_REGION"/>
    <property type="match status" value="1"/>
</dbReference>
<organism evidence="5 6">
    <name type="scientific">Aureococcus anophagefferens</name>
    <name type="common">Harmful bloom alga</name>
    <dbReference type="NCBI Taxonomy" id="44056"/>
    <lineage>
        <taxon>Eukaryota</taxon>
        <taxon>Sar</taxon>
        <taxon>Stramenopiles</taxon>
        <taxon>Ochrophyta</taxon>
        <taxon>Pelagophyceae</taxon>
        <taxon>Pelagomonadales</taxon>
        <taxon>Pelagomonadaceae</taxon>
        <taxon>Aureococcus</taxon>
    </lineage>
</organism>
<evidence type="ECO:0000256" key="1">
    <source>
        <dbReference type="ARBA" id="ARBA00022737"/>
    </source>
</evidence>
<evidence type="ECO:0000256" key="2">
    <source>
        <dbReference type="ARBA" id="ARBA00023043"/>
    </source>
</evidence>
<evidence type="ECO:0000256" key="3">
    <source>
        <dbReference type="PROSITE-ProRule" id="PRU00023"/>
    </source>
</evidence>
<keyword evidence="1" id="KW-0677">Repeat</keyword>
<dbReference type="SUPFAM" id="SSF48403">
    <property type="entry name" value="Ankyrin repeat"/>
    <property type="match status" value="1"/>
</dbReference>
<feature type="region of interest" description="Disordered" evidence="4">
    <location>
        <begin position="189"/>
        <end position="257"/>
    </location>
</feature>
<protein>
    <submittedName>
        <fullName evidence="5">Uncharacterized protein</fullName>
    </submittedName>
</protein>
<dbReference type="InterPro" id="IPR050776">
    <property type="entry name" value="Ank_Repeat/CDKN_Inhibitor"/>
</dbReference>
<evidence type="ECO:0000313" key="5">
    <source>
        <dbReference type="EMBL" id="KAK7235650.1"/>
    </source>
</evidence>
<evidence type="ECO:0000256" key="4">
    <source>
        <dbReference type="SAM" id="MobiDB-lite"/>
    </source>
</evidence>
<feature type="repeat" description="ANK" evidence="3">
    <location>
        <begin position="29"/>
        <end position="61"/>
    </location>
</feature>
<dbReference type="InterPro" id="IPR036770">
    <property type="entry name" value="Ankyrin_rpt-contain_sf"/>
</dbReference>